<protein>
    <submittedName>
        <fullName evidence="1">Uncharacterized protein</fullName>
    </submittedName>
</protein>
<dbReference type="Proteomes" id="UP000298471">
    <property type="component" value="Unassembled WGS sequence"/>
</dbReference>
<dbReference type="AlphaFoldDB" id="A0A4Z0QFX2"/>
<reference evidence="1 2" key="1">
    <citation type="submission" date="2019-04" db="EMBL/GenBank/DDBJ databases">
        <authorList>
            <person name="Feng G."/>
            <person name="Zhang J."/>
            <person name="Zhu H."/>
        </authorList>
    </citation>
    <scope>NUCLEOTIDE SEQUENCE [LARGE SCALE GENOMIC DNA]</scope>
    <source>
        <strain evidence="1 2">9PBR-1</strain>
    </source>
</reference>
<gene>
    <name evidence="1" type="ORF">E5K02_04085</name>
</gene>
<dbReference type="RefSeq" id="WP_135392327.1">
    <property type="nucleotide sequence ID" value="NZ_SRMB01000001.1"/>
</dbReference>
<proteinExistence type="predicted"/>
<keyword evidence="2" id="KW-1185">Reference proteome</keyword>
<dbReference type="EMBL" id="SRMB01000001">
    <property type="protein sequence ID" value="TGE28654.1"/>
    <property type="molecule type" value="Genomic_DNA"/>
</dbReference>
<sequence>MTPFSSPFSQPSVPGSTATYTPGVPLHSASRIAALTNSPSAFASPFPAAPVSAACAVPAPLGMPATPCWLALP</sequence>
<name>A0A4Z0QFX2_9BACT</name>
<evidence type="ECO:0000313" key="2">
    <source>
        <dbReference type="Proteomes" id="UP000298471"/>
    </source>
</evidence>
<accession>A0A4Z0QFX2</accession>
<comment type="caution">
    <text evidence="1">The sequence shown here is derived from an EMBL/GenBank/DDBJ whole genome shotgun (WGS) entry which is preliminary data.</text>
</comment>
<organism evidence="1 2">
    <name type="scientific">Hymenobacter metallicola</name>
    <dbReference type="NCBI Taxonomy" id="2563114"/>
    <lineage>
        <taxon>Bacteria</taxon>
        <taxon>Pseudomonadati</taxon>
        <taxon>Bacteroidota</taxon>
        <taxon>Cytophagia</taxon>
        <taxon>Cytophagales</taxon>
        <taxon>Hymenobacteraceae</taxon>
        <taxon>Hymenobacter</taxon>
    </lineage>
</organism>
<evidence type="ECO:0000313" key="1">
    <source>
        <dbReference type="EMBL" id="TGE28654.1"/>
    </source>
</evidence>